<dbReference type="STRING" id="1675527.AIOL_002503"/>
<name>A0A0J9GVD9_9RHOB</name>
<dbReference type="PATRIC" id="fig|1675527.3.peg.2626"/>
<dbReference type="EMBL" id="LFTY01000002">
    <property type="protein sequence ID" value="KMW57538.1"/>
    <property type="molecule type" value="Genomic_DNA"/>
</dbReference>
<reference evidence="1 2" key="1">
    <citation type="submission" date="2015-06" db="EMBL/GenBank/DDBJ databases">
        <title>Draft genome sequence of an Alphaproteobacteria species associated to the Mediterranean sponge Oscarella lobularis.</title>
        <authorList>
            <person name="Jourda C."/>
            <person name="Santini S."/>
            <person name="Claverie J.-M."/>
        </authorList>
    </citation>
    <scope>NUCLEOTIDE SEQUENCE [LARGE SCALE GENOMIC DNA]</scope>
    <source>
        <strain evidence="1">IGS</strain>
    </source>
</reference>
<proteinExistence type="predicted"/>
<gene>
    <name evidence="1" type="ORF">AIOL_002503</name>
</gene>
<dbReference type="Proteomes" id="UP000037178">
    <property type="component" value="Unassembled WGS sequence"/>
</dbReference>
<evidence type="ECO:0000313" key="1">
    <source>
        <dbReference type="EMBL" id="KMW57538.1"/>
    </source>
</evidence>
<dbReference type="RefSeq" id="WP_049643254.1">
    <property type="nucleotide sequence ID" value="NZ_LFTY01000002.1"/>
</dbReference>
<organism evidence="1 2">
    <name type="scientific">Candidatus Rhodobacter oscarellae</name>
    <dbReference type="NCBI Taxonomy" id="1675527"/>
    <lineage>
        <taxon>Bacteria</taxon>
        <taxon>Pseudomonadati</taxon>
        <taxon>Pseudomonadota</taxon>
        <taxon>Alphaproteobacteria</taxon>
        <taxon>Rhodobacterales</taxon>
        <taxon>Rhodobacter group</taxon>
        <taxon>Rhodobacter</taxon>
    </lineage>
</organism>
<dbReference type="OrthoDB" id="7816979at2"/>
<dbReference type="AlphaFoldDB" id="A0A0J9GVD9"/>
<evidence type="ECO:0000313" key="2">
    <source>
        <dbReference type="Proteomes" id="UP000037178"/>
    </source>
</evidence>
<sequence length="276" mass="32134">MLIRSLLKNGDDLNQRKIIVPRPRRYRTLLGEVTQKYRGDPMPDDVQQDLFDRLMMGYAAERVIFGFENFLCPPQKIFEYQKLYGKTYFRSTWLRYLFPENPCEFFLAIRNPATFVPAAMRAADTTDYAGYTKGVDPRQMRWSEVISALMENNPDCPITVWCNEDTPLIWPTVLREISDADDDIQLSGEFDVLRSIMTEDGFARMESYLANHVPPNEIQRRRVFAAFLDKFAISGELEEDIDLPGWTPEFVNEVTALYDDDVYKIERMPGVNFITT</sequence>
<evidence type="ECO:0008006" key="3">
    <source>
        <dbReference type="Google" id="ProtNLM"/>
    </source>
</evidence>
<accession>A0A0J9GVD9</accession>
<keyword evidence="2" id="KW-1185">Reference proteome</keyword>
<protein>
    <recommendedName>
        <fullName evidence="3">Sulfotransferase family protein</fullName>
    </recommendedName>
</protein>
<comment type="caution">
    <text evidence="1">The sequence shown here is derived from an EMBL/GenBank/DDBJ whole genome shotgun (WGS) entry which is preliminary data.</text>
</comment>